<evidence type="ECO:0000259" key="2">
    <source>
        <dbReference type="Pfam" id="PF01266"/>
    </source>
</evidence>
<protein>
    <recommendedName>
        <fullName evidence="2">FAD dependent oxidoreductase domain-containing protein</fullName>
    </recommendedName>
</protein>
<dbReference type="SUPFAM" id="SSF51905">
    <property type="entry name" value="FAD/NAD(P)-binding domain"/>
    <property type="match status" value="1"/>
</dbReference>
<dbReference type="Pfam" id="PF01266">
    <property type="entry name" value="DAO"/>
    <property type="match status" value="1"/>
</dbReference>
<dbReference type="AlphaFoldDB" id="A0A7X0JS50"/>
<dbReference type="Gene3D" id="3.50.50.60">
    <property type="entry name" value="FAD/NAD(P)-binding domain"/>
    <property type="match status" value="1"/>
</dbReference>
<dbReference type="GO" id="GO:0005737">
    <property type="term" value="C:cytoplasm"/>
    <property type="evidence" value="ECO:0007669"/>
    <property type="project" value="TreeGrafter"/>
</dbReference>
<evidence type="ECO:0000256" key="1">
    <source>
        <dbReference type="ARBA" id="ARBA00023002"/>
    </source>
</evidence>
<evidence type="ECO:0000313" key="3">
    <source>
        <dbReference type="EMBL" id="MBB6520628.1"/>
    </source>
</evidence>
<dbReference type="PANTHER" id="PTHR13847">
    <property type="entry name" value="SARCOSINE DEHYDROGENASE-RELATED"/>
    <property type="match status" value="1"/>
</dbReference>
<dbReference type="InterPro" id="IPR006076">
    <property type="entry name" value="FAD-dep_OxRdtase"/>
</dbReference>
<dbReference type="EMBL" id="JACHHT010000001">
    <property type="protein sequence ID" value="MBB6520628.1"/>
    <property type="molecule type" value="Genomic_DNA"/>
</dbReference>
<proteinExistence type="predicted"/>
<name>A0A7X0JS50_9GAMM</name>
<feature type="domain" description="FAD dependent oxidoreductase" evidence="2">
    <location>
        <begin position="9"/>
        <end position="317"/>
    </location>
</feature>
<dbReference type="GO" id="GO:0016491">
    <property type="term" value="F:oxidoreductase activity"/>
    <property type="evidence" value="ECO:0007669"/>
    <property type="project" value="UniProtKB-KW"/>
</dbReference>
<accession>A0A7X0JS50</accession>
<dbReference type="Proteomes" id="UP000528457">
    <property type="component" value="Unassembled WGS sequence"/>
</dbReference>
<comment type="caution">
    <text evidence="3">The sequence shown here is derived from an EMBL/GenBank/DDBJ whole genome shotgun (WGS) entry which is preliminary data.</text>
</comment>
<keyword evidence="1" id="KW-0560">Oxidoreductase</keyword>
<sequence length="414" mass="45258">MAQAYIELDTAIIGGGVAGLWLLNRLHQQGRHCALFERDALGAGQTLASQGMIHGGIKYTLAGALSGASEAIADMPRRWGECFAGHGEIDLSEAKLLSEDFYMFSSQQSSSKISTFLASKLTRGRVEAVSGDELPELFKGQDQAQVYKLLDIVVDTPSLLNALSQPLSERIFKLPSDHHWKKDGKSAHLLLNSKSDKAQEIRARNFIFCAGEGNAALLESLGLEKPAMQRRPLQQVCVKHTLPYRFYGHCMGAESTPRLTISSHPCADSTEGEQVWYLGGSLAEAGAKQSEAEVITCAKKELRELFPWLDFSDAEWCSLPINRAEPKQKGLVRPDKAFASRAEGIDNVIVGWPTKLALSPNFADQAMALLPVNKTSLPQDLPLPRLSKAKIAPAPWDRLFANSNTHSGDAEHIK</sequence>
<evidence type="ECO:0000313" key="4">
    <source>
        <dbReference type="Proteomes" id="UP000528457"/>
    </source>
</evidence>
<dbReference type="InParanoid" id="A0A7X0JS50"/>
<keyword evidence="4" id="KW-1185">Reference proteome</keyword>
<dbReference type="Gene3D" id="3.30.9.10">
    <property type="entry name" value="D-Amino Acid Oxidase, subunit A, domain 2"/>
    <property type="match status" value="1"/>
</dbReference>
<organism evidence="3 4">
    <name type="scientific">Pseudoteredinibacter isoporae</name>
    <dbReference type="NCBI Taxonomy" id="570281"/>
    <lineage>
        <taxon>Bacteria</taxon>
        <taxon>Pseudomonadati</taxon>
        <taxon>Pseudomonadota</taxon>
        <taxon>Gammaproteobacteria</taxon>
        <taxon>Cellvibrionales</taxon>
        <taxon>Cellvibrionaceae</taxon>
        <taxon>Pseudoteredinibacter</taxon>
    </lineage>
</organism>
<dbReference type="RefSeq" id="WP_166850688.1">
    <property type="nucleotide sequence ID" value="NZ_JAAONY010000001.1"/>
</dbReference>
<gene>
    <name evidence="3" type="ORF">HNR48_000906</name>
</gene>
<dbReference type="PANTHER" id="PTHR13847:SF289">
    <property type="entry name" value="GLYCINE OXIDASE"/>
    <property type="match status" value="1"/>
</dbReference>
<dbReference type="InterPro" id="IPR036188">
    <property type="entry name" value="FAD/NAD-bd_sf"/>
</dbReference>
<reference evidence="3 4" key="1">
    <citation type="submission" date="2020-08" db="EMBL/GenBank/DDBJ databases">
        <title>Genomic Encyclopedia of Type Strains, Phase IV (KMG-IV): sequencing the most valuable type-strain genomes for metagenomic binning, comparative biology and taxonomic classification.</title>
        <authorList>
            <person name="Goeker M."/>
        </authorList>
    </citation>
    <scope>NUCLEOTIDE SEQUENCE [LARGE SCALE GENOMIC DNA]</scope>
    <source>
        <strain evidence="3 4">DSM 22368</strain>
    </source>
</reference>